<evidence type="ECO:0000313" key="1">
    <source>
        <dbReference type="EMBL" id="MBP2245298.1"/>
    </source>
</evidence>
<keyword evidence="2" id="KW-1185">Reference proteome</keyword>
<name>A0ABS4RQZ5_PAEXY</name>
<dbReference type="RefSeq" id="WP_211082064.1">
    <property type="nucleotide sequence ID" value="NZ_CBCSLC010000003.1"/>
</dbReference>
<dbReference type="EMBL" id="JAGIKV010000006">
    <property type="protein sequence ID" value="MBP2245298.1"/>
    <property type="molecule type" value="Genomic_DNA"/>
</dbReference>
<protein>
    <submittedName>
        <fullName evidence="1">Uncharacterized protein</fullName>
    </submittedName>
</protein>
<sequence>MKLIDADKLLYDLANEDISPDVHAFVLDKIERGQYDPTIKPGDTVTVIEEIHHPFLQKVKIESIQWYEFGWYANVVFDEELFAIPLKRCQKVWESIPKEDTKR</sequence>
<reference evidence="1 2" key="1">
    <citation type="submission" date="2021-03" db="EMBL/GenBank/DDBJ databases">
        <title>Genomic Encyclopedia of Type Strains, Phase IV (KMG-IV): sequencing the most valuable type-strain genomes for metagenomic binning, comparative biology and taxonomic classification.</title>
        <authorList>
            <person name="Goeker M."/>
        </authorList>
    </citation>
    <scope>NUCLEOTIDE SEQUENCE [LARGE SCALE GENOMIC DNA]</scope>
    <source>
        <strain evidence="1 2">DSM 21292</strain>
    </source>
</reference>
<dbReference type="Proteomes" id="UP000810207">
    <property type="component" value="Unassembled WGS sequence"/>
</dbReference>
<accession>A0ABS4RQZ5</accession>
<proteinExistence type="predicted"/>
<gene>
    <name evidence="1" type="ORF">J2Z28_001916</name>
</gene>
<organism evidence="1 2">
    <name type="scientific">Paenibacillus xylanexedens</name>
    <dbReference type="NCBI Taxonomy" id="528191"/>
    <lineage>
        <taxon>Bacteria</taxon>
        <taxon>Bacillati</taxon>
        <taxon>Bacillota</taxon>
        <taxon>Bacilli</taxon>
        <taxon>Bacillales</taxon>
        <taxon>Paenibacillaceae</taxon>
        <taxon>Paenibacillus</taxon>
    </lineage>
</organism>
<evidence type="ECO:0000313" key="2">
    <source>
        <dbReference type="Proteomes" id="UP000810207"/>
    </source>
</evidence>
<comment type="caution">
    <text evidence="1">The sequence shown here is derived from an EMBL/GenBank/DDBJ whole genome shotgun (WGS) entry which is preliminary data.</text>
</comment>